<evidence type="ECO:0000259" key="11">
    <source>
        <dbReference type="Pfam" id="PF02875"/>
    </source>
</evidence>
<keyword evidence="5 10" id="KW-0547">Nucleotide-binding</keyword>
<evidence type="ECO:0000256" key="2">
    <source>
        <dbReference type="ARBA" id="ARBA00013025"/>
    </source>
</evidence>
<evidence type="ECO:0000256" key="9">
    <source>
        <dbReference type="ARBA" id="ARBA00047493"/>
    </source>
</evidence>
<dbReference type="RefSeq" id="WP_071315759.1">
    <property type="nucleotide sequence ID" value="NZ_CP063356.2"/>
</dbReference>
<evidence type="ECO:0000256" key="1">
    <source>
        <dbReference type="ARBA" id="ARBA00008276"/>
    </source>
</evidence>
<comment type="similarity">
    <text evidence="1 10">Belongs to the folylpolyglutamate synthase family.</text>
</comment>
<dbReference type="OrthoDB" id="9809356at2"/>
<dbReference type="PANTHER" id="PTHR11136">
    <property type="entry name" value="FOLYLPOLYGLUTAMATE SYNTHASE-RELATED"/>
    <property type="match status" value="1"/>
</dbReference>
<keyword evidence="6 10" id="KW-0067">ATP-binding</keyword>
<feature type="domain" description="Mur ligase central" evidence="12">
    <location>
        <begin position="56"/>
        <end position="281"/>
    </location>
</feature>
<reference evidence="14 15" key="3">
    <citation type="journal article" date="2019" name="Int. J. Syst. Evol. Microbiol.">
        <title>Anaerobacillus isosaccharinicus sp. nov., an alkaliphilic bacterium which degrades isosaccharinic acid.</title>
        <authorList>
            <person name="Bassil N.M."/>
            <person name="Lloyd J.R."/>
        </authorList>
    </citation>
    <scope>NUCLEOTIDE SEQUENCE [LARGE SCALE GENOMIC DNA]</scope>
    <source>
        <strain evidence="14 15">NB2006</strain>
    </source>
</reference>
<evidence type="ECO:0000256" key="6">
    <source>
        <dbReference type="ARBA" id="ARBA00022840"/>
    </source>
</evidence>
<dbReference type="PANTHER" id="PTHR11136:SF0">
    <property type="entry name" value="DIHYDROFOLATE SYNTHETASE-RELATED"/>
    <property type="match status" value="1"/>
</dbReference>
<dbReference type="InterPro" id="IPR013221">
    <property type="entry name" value="Mur_ligase_cen"/>
</dbReference>
<keyword evidence="3 10" id="KW-0436">Ligase</keyword>
<keyword evidence="7" id="KW-0460">Magnesium</keyword>
<protein>
    <recommendedName>
        <fullName evidence="2">tetrahydrofolate synthase</fullName>
        <ecNumber evidence="2">6.3.2.17</ecNumber>
    </recommendedName>
    <alternativeName>
        <fullName evidence="8">Tetrahydrofolylpolyglutamate synthase</fullName>
    </alternativeName>
</protein>
<dbReference type="EMBL" id="LQXD01000005">
    <property type="protein sequence ID" value="OIJ23097.1"/>
    <property type="molecule type" value="Genomic_DNA"/>
</dbReference>
<dbReference type="PIRSF" id="PIRSF001563">
    <property type="entry name" value="Folylpolyglu_synth"/>
    <property type="match status" value="1"/>
</dbReference>
<evidence type="ECO:0000256" key="8">
    <source>
        <dbReference type="ARBA" id="ARBA00030592"/>
    </source>
</evidence>
<reference evidence="14" key="4">
    <citation type="submission" date="2020-10" db="EMBL/GenBank/DDBJ databases">
        <authorList>
            <person name="Bassil N.M."/>
            <person name="Lloyd J.R."/>
        </authorList>
    </citation>
    <scope>NUCLEOTIDE SEQUENCE</scope>
    <source>
        <strain evidence="14">NB2006</strain>
    </source>
</reference>
<dbReference type="EC" id="6.3.2.17" evidence="2"/>
<sequence length="443" mass="49431">MLKTMKEAEDLIYKSYLRAINNIIETDDALVKKPNLTRELLNLLNDPDNGQKFILVTGSKGKGSTARCISSLLGYLGFKVGLFTSPHLVNFNERIRINGVAISDQDFIRLSNKVVEPFHKIEKRLSSSEYQGPIGISLAIAAMYFKENKTDINVIECGRGGKFDDTNILNNEWAVITPIMEEHITQLGPTIDDIISHKLGIIKPATKYVYISKQDELLNIKAEIKMNNASYYGEDFRSSNVEVRSDGTLFDVKTKKWTYAHIKLPLLGGFHAINVATAIQVCEDFNQKPINNQTVNRCFSSLNWPGRCEIIDYNPTVIIDGAINEKTAKYVQELLDHFKGKTIVSIVGVPANKDYKGVIKVVSQFSKKVIITKPDISHLIFPTDAKEFAESLLIEANETDLLAEAVQLAKAQQSVDVILIVGTQTLIANAKRIWGQTLLDIGL</sequence>
<dbReference type="InterPro" id="IPR004101">
    <property type="entry name" value="Mur_ligase_C"/>
</dbReference>
<dbReference type="GO" id="GO:0008841">
    <property type="term" value="F:dihydrofolate synthase activity"/>
    <property type="evidence" value="ECO:0007669"/>
    <property type="project" value="TreeGrafter"/>
</dbReference>
<evidence type="ECO:0000256" key="4">
    <source>
        <dbReference type="ARBA" id="ARBA00022723"/>
    </source>
</evidence>
<gene>
    <name evidence="14" type="ORF">AWH56_014820</name>
    <name evidence="13" type="ORF">AWH56_02900</name>
</gene>
<evidence type="ECO:0000256" key="3">
    <source>
        <dbReference type="ARBA" id="ARBA00022598"/>
    </source>
</evidence>
<evidence type="ECO:0000259" key="12">
    <source>
        <dbReference type="Pfam" id="PF08245"/>
    </source>
</evidence>
<dbReference type="GO" id="GO:0004326">
    <property type="term" value="F:tetrahydrofolylpolyglutamate synthase activity"/>
    <property type="evidence" value="ECO:0007669"/>
    <property type="project" value="UniProtKB-EC"/>
</dbReference>
<accession>A0A1S2MGP9</accession>
<dbReference type="InterPro" id="IPR036615">
    <property type="entry name" value="Mur_ligase_C_dom_sf"/>
</dbReference>
<reference evidence="13 15" key="1">
    <citation type="submission" date="2016-10" db="EMBL/GenBank/DDBJ databases">
        <title>Draft genome sequences of four alkaliphilic bacteria belonging to the Anaerobacillus genus.</title>
        <authorList>
            <person name="Bassil N.M."/>
            <person name="Lloyd J.R."/>
        </authorList>
    </citation>
    <scope>NUCLEOTIDE SEQUENCE [LARGE SCALE GENOMIC DNA]</scope>
    <source>
        <strain evidence="13 15">NB2006</strain>
    </source>
</reference>
<dbReference type="GO" id="GO:0005524">
    <property type="term" value="F:ATP binding"/>
    <property type="evidence" value="ECO:0007669"/>
    <property type="project" value="UniProtKB-KW"/>
</dbReference>
<evidence type="ECO:0000256" key="7">
    <source>
        <dbReference type="ARBA" id="ARBA00022842"/>
    </source>
</evidence>
<dbReference type="GO" id="GO:0046872">
    <property type="term" value="F:metal ion binding"/>
    <property type="evidence" value="ECO:0007669"/>
    <property type="project" value="UniProtKB-KW"/>
</dbReference>
<dbReference type="NCBIfam" id="TIGR01499">
    <property type="entry name" value="folC"/>
    <property type="match status" value="1"/>
</dbReference>
<evidence type="ECO:0000313" key="14">
    <source>
        <dbReference type="EMBL" id="QOY34016.1"/>
    </source>
</evidence>
<dbReference type="Gene3D" id="3.90.190.20">
    <property type="entry name" value="Mur ligase, C-terminal domain"/>
    <property type="match status" value="1"/>
</dbReference>
<keyword evidence="4" id="KW-0479">Metal-binding</keyword>
<dbReference type="InterPro" id="IPR001645">
    <property type="entry name" value="Folylpolyglutamate_synth"/>
</dbReference>
<dbReference type="AlphaFoldDB" id="A0A1S2MGP9"/>
<dbReference type="EMBL" id="CP063356">
    <property type="protein sequence ID" value="QOY34016.1"/>
    <property type="molecule type" value="Genomic_DNA"/>
</dbReference>
<reference evidence="14 15" key="2">
    <citation type="journal article" date="2017" name="Genome Announc.">
        <title>Draft Genome Sequences of Four Alkaliphilic Bacteria Belonging to the Anaerobacillus Genus.</title>
        <authorList>
            <person name="Bassil N.M."/>
            <person name="Lloyd J.R."/>
        </authorList>
    </citation>
    <scope>NUCLEOTIDE SEQUENCE [LARGE SCALE GENOMIC DNA]</scope>
    <source>
        <strain evidence="14 15">NB2006</strain>
    </source>
</reference>
<name>A0A1S2MGP9_9BACI</name>
<evidence type="ECO:0000256" key="5">
    <source>
        <dbReference type="ARBA" id="ARBA00022741"/>
    </source>
</evidence>
<dbReference type="Pfam" id="PF02875">
    <property type="entry name" value="Mur_ligase_C"/>
    <property type="match status" value="1"/>
</dbReference>
<dbReference type="Proteomes" id="UP000180175">
    <property type="component" value="Chromosome"/>
</dbReference>
<dbReference type="Pfam" id="PF08245">
    <property type="entry name" value="Mur_ligase_M"/>
    <property type="match status" value="1"/>
</dbReference>
<dbReference type="InterPro" id="IPR036565">
    <property type="entry name" value="Mur-like_cat_sf"/>
</dbReference>
<evidence type="ECO:0000256" key="10">
    <source>
        <dbReference type="PIRNR" id="PIRNR001563"/>
    </source>
</evidence>
<evidence type="ECO:0000313" key="13">
    <source>
        <dbReference type="EMBL" id="OIJ23097.1"/>
    </source>
</evidence>
<comment type="catalytic activity">
    <reaction evidence="9">
        <text>(6S)-5,6,7,8-tetrahydrofolyl-(gamma-L-Glu)(n) + L-glutamate + ATP = (6S)-5,6,7,8-tetrahydrofolyl-(gamma-L-Glu)(n+1) + ADP + phosphate + H(+)</text>
        <dbReference type="Rhea" id="RHEA:10580"/>
        <dbReference type="Rhea" id="RHEA-COMP:14738"/>
        <dbReference type="Rhea" id="RHEA-COMP:14740"/>
        <dbReference type="ChEBI" id="CHEBI:15378"/>
        <dbReference type="ChEBI" id="CHEBI:29985"/>
        <dbReference type="ChEBI" id="CHEBI:30616"/>
        <dbReference type="ChEBI" id="CHEBI:43474"/>
        <dbReference type="ChEBI" id="CHEBI:141005"/>
        <dbReference type="ChEBI" id="CHEBI:456216"/>
        <dbReference type="EC" id="6.3.2.17"/>
    </reaction>
</comment>
<keyword evidence="15" id="KW-1185">Reference proteome</keyword>
<organism evidence="13 15">
    <name type="scientific">Anaerobacillus isosaccharinicus</name>
    <dbReference type="NCBI Taxonomy" id="1532552"/>
    <lineage>
        <taxon>Bacteria</taxon>
        <taxon>Bacillati</taxon>
        <taxon>Bacillota</taxon>
        <taxon>Bacilli</taxon>
        <taxon>Bacillales</taxon>
        <taxon>Bacillaceae</taxon>
        <taxon>Anaerobacillus</taxon>
    </lineage>
</organism>
<dbReference type="SUPFAM" id="SSF53244">
    <property type="entry name" value="MurD-like peptide ligases, peptide-binding domain"/>
    <property type="match status" value="1"/>
</dbReference>
<dbReference type="GO" id="GO:0005737">
    <property type="term" value="C:cytoplasm"/>
    <property type="evidence" value="ECO:0007669"/>
    <property type="project" value="TreeGrafter"/>
</dbReference>
<evidence type="ECO:0000313" key="15">
    <source>
        <dbReference type="Proteomes" id="UP000180175"/>
    </source>
</evidence>
<feature type="domain" description="Mur ligase C-terminal" evidence="11">
    <location>
        <begin position="306"/>
        <end position="422"/>
    </location>
</feature>
<proteinExistence type="inferred from homology"/>
<dbReference type="SUPFAM" id="SSF53623">
    <property type="entry name" value="MurD-like peptide ligases, catalytic domain"/>
    <property type="match status" value="1"/>
</dbReference>
<dbReference type="Gene3D" id="3.40.1190.10">
    <property type="entry name" value="Mur-like, catalytic domain"/>
    <property type="match status" value="1"/>
</dbReference>
<dbReference type="KEGG" id="aia:AWH56_014820"/>